<dbReference type="GO" id="GO:0031347">
    <property type="term" value="P:regulation of defense response"/>
    <property type="evidence" value="ECO:0007669"/>
    <property type="project" value="UniProtKB-UniRule"/>
</dbReference>
<keyword evidence="2" id="KW-0539">Nucleus</keyword>
<sequence>MKTNSSLRMRRNCNLELRLSPTSSAIAAVAAPNANPQSQQLTIFYNGRICVCDATELQAIAILKLATREMEEKGPNETPWPILQQSPAPVTPTTPGLLMKRSLQRFLQKRKHRAQPTSPPQNYYNNGDN</sequence>
<name>A0A6J1IPA8_CUCMA</name>
<dbReference type="InterPro" id="IPR018467">
    <property type="entry name" value="CCT_CS"/>
</dbReference>
<dbReference type="Proteomes" id="UP000504608">
    <property type="component" value="Unplaced"/>
</dbReference>
<dbReference type="PROSITE" id="PS51320">
    <property type="entry name" value="TIFY"/>
    <property type="match status" value="1"/>
</dbReference>
<proteinExistence type="inferred from homology"/>
<dbReference type="SMART" id="SM00979">
    <property type="entry name" value="TIFY"/>
    <property type="match status" value="1"/>
</dbReference>
<dbReference type="GO" id="GO:0005634">
    <property type="term" value="C:nucleus"/>
    <property type="evidence" value="ECO:0007669"/>
    <property type="project" value="UniProtKB-SubCell"/>
</dbReference>
<dbReference type="Pfam" id="PF09425">
    <property type="entry name" value="Jas_motif"/>
    <property type="match status" value="1"/>
</dbReference>
<gene>
    <name evidence="6" type="primary">LOC111478717</name>
</gene>
<dbReference type="AlphaFoldDB" id="A0A6J1IPA8"/>
<dbReference type="PANTHER" id="PTHR33077:SF17">
    <property type="entry name" value="PROTEIN TIFY 5B"/>
    <property type="match status" value="1"/>
</dbReference>
<comment type="domain">
    <text evidence="2">The jas domain is required for interaction with COI1.</text>
</comment>
<feature type="compositionally biased region" description="Polar residues" evidence="3">
    <location>
        <begin position="120"/>
        <end position="129"/>
    </location>
</feature>
<accession>A0A6J1IPA8</accession>
<feature type="region of interest" description="Disordered" evidence="3">
    <location>
        <begin position="71"/>
        <end position="129"/>
    </location>
</feature>
<dbReference type="GeneID" id="111478717"/>
<dbReference type="GO" id="GO:2000022">
    <property type="term" value="P:regulation of jasmonic acid mediated signaling pathway"/>
    <property type="evidence" value="ECO:0007669"/>
    <property type="project" value="UniProtKB-UniRule"/>
</dbReference>
<evidence type="ECO:0000313" key="6">
    <source>
        <dbReference type="RefSeq" id="XP_022978906.1"/>
    </source>
</evidence>
<dbReference type="InterPro" id="IPR040390">
    <property type="entry name" value="TIFY/JAZ"/>
</dbReference>
<dbReference type="KEGG" id="cmax:111478717"/>
<evidence type="ECO:0000313" key="5">
    <source>
        <dbReference type="Proteomes" id="UP000504608"/>
    </source>
</evidence>
<dbReference type="RefSeq" id="XP_022978906.1">
    <property type="nucleotide sequence ID" value="XM_023123138.1"/>
</dbReference>
<evidence type="ECO:0000256" key="2">
    <source>
        <dbReference type="RuleBase" id="RU369065"/>
    </source>
</evidence>
<comment type="subcellular location">
    <subcellularLocation>
        <location evidence="2">Nucleus</location>
    </subcellularLocation>
</comment>
<feature type="compositionally biased region" description="Polar residues" evidence="3">
    <location>
        <begin position="83"/>
        <end position="94"/>
    </location>
</feature>
<keyword evidence="2" id="KW-1184">Jasmonic acid signaling pathway</keyword>
<dbReference type="GO" id="GO:0009611">
    <property type="term" value="P:response to wounding"/>
    <property type="evidence" value="ECO:0007669"/>
    <property type="project" value="UniProtKB-UniRule"/>
</dbReference>
<organism evidence="5 6">
    <name type="scientific">Cucurbita maxima</name>
    <name type="common">Pumpkin</name>
    <name type="synonym">Winter squash</name>
    <dbReference type="NCBI Taxonomy" id="3661"/>
    <lineage>
        <taxon>Eukaryota</taxon>
        <taxon>Viridiplantae</taxon>
        <taxon>Streptophyta</taxon>
        <taxon>Embryophyta</taxon>
        <taxon>Tracheophyta</taxon>
        <taxon>Spermatophyta</taxon>
        <taxon>Magnoliopsida</taxon>
        <taxon>eudicotyledons</taxon>
        <taxon>Gunneridae</taxon>
        <taxon>Pentapetalae</taxon>
        <taxon>rosids</taxon>
        <taxon>fabids</taxon>
        <taxon>Cucurbitales</taxon>
        <taxon>Cucurbitaceae</taxon>
        <taxon>Cucurbiteae</taxon>
        <taxon>Cucurbita</taxon>
    </lineage>
</organism>
<evidence type="ECO:0000256" key="3">
    <source>
        <dbReference type="SAM" id="MobiDB-lite"/>
    </source>
</evidence>
<comment type="similarity">
    <text evidence="1 2">Belongs to the TIFY/JAZ family.</text>
</comment>
<evidence type="ECO:0000256" key="1">
    <source>
        <dbReference type="ARBA" id="ARBA00008614"/>
    </source>
</evidence>
<comment type="function">
    <text evidence="2">Repressor of jasmonate responses.</text>
</comment>
<dbReference type="InterPro" id="IPR010399">
    <property type="entry name" value="Tify_dom"/>
</dbReference>
<dbReference type="OrthoDB" id="782771at2759"/>
<reference evidence="6" key="1">
    <citation type="submission" date="2025-08" db="UniProtKB">
        <authorList>
            <consortium name="RefSeq"/>
        </authorList>
    </citation>
    <scope>IDENTIFICATION</scope>
    <source>
        <tissue evidence="6">Young leaves</tissue>
    </source>
</reference>
<evidence type="ECO:0000259" key="4">
    <source>
        <dbReference type="PROSITE" id="PS51320"/>
    </source>
</evidence>
<protein>
    <recommendedName>
        <fullName evidence="2">Protein TIFY</fullName>
    </recommendedName>
    <alternativeName>
        <fullName evidence="2">Jasmonate ZIM domain-containing protein</fullName>
    </alternativeName>
</protein>
<keyword evidence="5" id="KW-1185">Reference proteome</keyword>
<dbReference type="Pfam" id="PF06200">
    <property type="entry name" value="tify"/>
    <property type="match status" value="1"/>
</dbReference>
<feature type="domain" description="Tify" evidence="4">
    <location>
        <begin position="34"/>
        <end position="68"/>
    </location>
</feature>
<dbReference type="PANTHER" id="PTHR33077">
    <property type="entry name" value="PROTEIN TIFY 4A-RELATED-RELATED"/>
    <property type="match status" value="1"/>
</dbReference>